<keyword evidence="5" id="KW-1185">Reference proteome</keyword>
<reference evidence="5" key="1">
    <citation type="submission" date="2023-07" db="EMBL/GenBank/DDBJ databases">
        <title>Verminephrobacter genomes.</title>
        <authorList>
            <person name="Lund M.B."/>
        </authorList>
    </citation>
    <scope>NUCLEOTIDE SEQUENCE [LARGE SCALE GENOMIC DNA]</scope>
    <source>
        <strain evidence="5">AtM5-05</strain>
    </source>
</reference>
<dbReference type="InterPro" id="IPR036291">
    <property type="entry name" value="NAD(P)-bd_dom_sf"/>
</dbReference>
<dbReference type="InterPro" id="IPR000683">
    <property type="entry name" value="Gfo/Idh/MocA-like_OxRdtase_N"/>
</dbReference>
<dbReference type="Pfam" id="PF01408">
    <property type="entry name" value="GFO_IDH_MocA"/>
    <property type="match status" value="1"/>
</dbReference>
<evidence type="ECO:0000259" key="3">
    <source>
        <dbReference type="Pfam" id="PF22725"/>
    </source>
</evidence>
<organism evidence="4 5">
    <name type="scientific">Verminephrobacter aporrectodeae subsp. tuberculatae</name>
    <dbReference type="NCBI Taxonomy" id="1110392"/>
    <lineage>
        <taxon>Bacteria</taxon>
        <taxon>Pseudomonadati</taxon>
        <taxon>Pseudomonadota</taxon>
        <taxon>Betaproteobacteria</taxon>
        <taxon>Burkholderiales</taxon>
        <taxon>Comamonadaceae</taxon>
        <taxon>Verminephrobacter</taxon>
    </lineage>
</organism>
<evidence type="ECO:0000313" key="4">
    <source>
        <dbReference type="EMBL" id="MCW5321266.1"/>
    </source>
</evidence>
<dbReference type="InterPro" id="IPR050463">
    <property type="entry name" value="Gfo/Idh/MocA_oxidrdct_glycsds"/>
</dbReference>
<dbReference type="Gene3D" id="3.40.50.720">
    <property type="entry name" value="NAD(P)-binding Rossmann-like Domain"/>
    <property type="match status" value="1"/>
</dbReference>
<dbReference type="EMBL" id="QZCW01000002">
    <property type="protein sequence ID" value="MCW5321266.1"/>
    <property type="molecule type" value="Genomic_DNA"/>
</dbReference>
<dbReference type="Proteomes" id="UP001208935">
    <property type="component" value="Unassembled WGS sequence"/>
</dbReference>
<keyword evidence="1" id="KW-0560">Oxidoreductase</keyword>
<sequence>MQPVNIGIIGCGNISDTYFNGAKGSDLVRVKACADLRTEAAQAKALQHGVCAMSVQALLDDPDIEIVVNLTVPQAHAPVSEQILAAGKHVYLEKPLASDFGAAQRLLAHAATRGLRVGCAPDTFLGAGHQACRAAIDAGRIGRPIGGSVAMLSRGMESWHPNPEFFFKPGGGPMHDVGVYYVTQLVNLLGPVARVSGCASVGLPQRTVGSEPLRGQVIDVEVPTTVNGVLEFVNGANVAMSVSWDVWAHQRAPIEIYGTEGSLLGVDPNWFGGTPRLSERGGPWQPMDISAHPFGVENYTPNAGARVANYRGVGLTEMVLAMHRGRPHRACGALALHVLEVLDAFGRSSGNGRHLGIECKIDRPEPVPIGADENVFL</sequence>
<dbReference type="Pfam" id="PF22725">
    <property type="entry name" value="GFO_IDH_MocA_C3"/>
    <property type="match status" value="1"/>
</dbReference>
<evidence type="ECO:0000259" key="2">
    <source>
        <dbReference type="Pfam" id="PF01408"/>
    </source>
</evidence>
<feature type="domain" description="Gfo/Idh/MocA-like oxidoreductase N-terminal" evidence="2">
    <location>
        <begin position="4"/>
        <end position="118"/>
    </location>
</feature>
<gene>
    <name evidence="4" type="ORF">D5039_08875</name>
</gene>
<dbReference type="PANTHER" id="PTHR43818">
    <property type="entry name" value="BCDNA.GH03377"/>
    <property type="match status" value="1"/>
</dbReference>
<dbReference type="SUPFAM" id="SSF55347">
    <property type="entry name" value="Glyceraldehyde-3-phosphate dehydrogenase-like, C-terminal domain"/>
    <property type="match status" value="1"/>
</dbReference>
<dbReference type="Gene3D" id="3.30.360.10">
    <property type="entry name" value="Dihydrodipicolinate Reductase, domain 2"/>
    <property type="match status" value="1"/>
</dbReference>
<dbReference type="RefSeq" id="WP_010100179.1">
    <property type="nucleotide sequence ID" value="NZ_QZCW01000002.1"/>
</dbReference>
<dbReference type="PANTHER" id="PTHR43818:SF11">
    <property type="entry name" value="BCDNA.GH03377"/>
    <property type="match status" value="1"/>
</dbReference>
<comment type="caution">
    <text evidence="4">The sequence shown here is derived from an EMBL/GenBank/DDBJ whole genome shotgun (WGS) entry which is preliminary data.</text>
</comment>
<proteinExistence type="predicted"/>
<feature type="domain" description="GFO/IDH/MocA-like oxidoreductase" evidence="3">
    <location>
        <begin position="129"/>
        <end position="263"/>
    </location>
</feature>
<accession>A0ABT3KSJ4</accession>
<name>A0ABT3KSJ4_9BURK</name>
<evidence type="ECO:0000313" key="5">
    <source>
        <dbReference type="Proteomes" id="UP001208935"/>
    </source>
</evidence>
<dbReference type="SUPFAM" id="SSF51735">
    <property type="entry name" value="NAD(P)-binding Rossmann-fold domains"/>
    <property type="match status" value="1"/>
</dbReference>
<dbReference type="InterPro" id="IPR055170">
    <property type="entry name" value="GFO_IDH_MocA-like_dom"/>
</dbReference>
<protein>
    <submittedName>
        <fullName evidence="4">Gfo/Idh/MocA family oxidoreductase</fullName>
    </submittedName>
</protein>
<evidence type="ECO:0000256" key="1">
    <source>
        <dbReference type="ARBA" id="ARBA00023002"/>
    </source>
</evidence>